<dbReference type="Proteomes" id="UP000824120">
    <property type="component" value="Chromosome 3"/>
</dbReference>
<organism evidence="1 2">
    <name type="scientific">Solanum commersonii</name>
    <name type="common">Commerson's wild potato</name>
    <name type="synonym">Commerson's nightshade</name>
    <dbReference type="NCBI Taxonomy" id="4109"/>
    <lineage>
        <taxon>Eukaryota</taxon>
        <taxon>Viridiplantae</taxon>
        <taxon>Streptophyta</taxon>
        <taxon>Embryophyta</taxon>
        <taxon>Tracheophyta</taxon>
        <taxon>Spermatophyta</taxon>
        <taxon>Magnoliopsida</taxon>
        <taxon>eudicotyledons</taxon>
        <taxon>Gunneridae</taxon>
        <taxon>Pentapetalae</taxon>
        <taxon>asterids</taxon>
        <taxon>lamiids</taxon>
        <taxon>Solanales</taxon>
        <taxon>Solanaceae</taxon>
        <taxon>Solanoideae</taxon>
        <taxon>Solaneae</taxon>
        <taxon>Solanum</taxon>
    </lineage>
</organism>
<dbReference type="EMBL" id="JACXVP010000003">
    <property type="protein sequence ID" value="KAG5617930.1"/>
    <property type="molecule type" value="Genomic_DNA"/>
</dbReference>
<sequence>MPDKVHGTSKPTLHCPNYTYLHRGWNLGTPSIYAMDESSVQHPACTQHHHRCANQTRPAHPVMAASVVGLGPSNVNLQSEKSLKAMKVKGEKKKVKR</sequence>
<keyword evidence="2" id="KW-1185">Reference proteome</keyword>
<evidence type="ECO:0000313" key="2">
    <source>
        <dbReference type="Proteomes" id="UP000824120"/>
    </source>
</evidence>
<gene>
    <name evidence="1" type="ORF">H5410_017754</name>
</gene>
<comment type="caution">
    <text evidence="1">The sequence shown here is derived from an EMBL/GenBank/DDBJ whole genome shotgun (WGS) entry which is preliminary data.</text>
</comment>
<name>A0A9J6A0X6_SOLCO</name>
<protein>
    <submittedName>
        <fullName evidence="1">Uncharacterized protein</fullName>
    </submittedName>
</protein>
<proteinExistence type="predicted"/>
<reference evidence="1 2" key="1">
    <citation type="submission" date="2020-09" db="EMBL/GenBank/DDBJ databases">
        <title>De no assembly of potato wild relative species, Solanum commersonii.</title>
        <authorList>
            <person name="Cho K."/>
        </authorList>
    </citation>
    <scope>NUCLEOTIDE SEQUENCE [LARGE SCALE GENOMIC DNA]</scope>
    <source>
        <strain evidence="1">LZ3.2</strain>
        <tissue evidence="1">Leaf</tissue>
    </source>
</reference>
<accession>A0A9J6A0X6</accession>
<evidence type="ECO:0000313" key="1">
    <source>
        <dbReference type="EMBL" id="KAG5617930.1"/>
    </source>
</evidence>
<dbReference type="AlphaFoldDB" id="A0A9J6A0X6"/>